<feature type="non-terminal residue" evidence="2">
    <location>
        <position position="79"/>
    </location>
</feature>
<name>A0A7J8S3V6_GOSDV</name>
<sequence>MAFFELLGPQAIQLIHSPDLAKLIIAPTLEVVARKTIKSRATYLDKRRMIQDSSMNLMKSVKSEPTKTEQSQLTVFNSK</sequence>
<organism evidence="2 3">
    <name type="scientific">Gossypium davidsonii</name>
    <name type="common">Davidson's cotton</name>
    <name type="synonym">Gossypium klotzschianum subsp. davidsonii</name>
    <dbReference type="NCBI Taxonomy" id="34287"/>
    <lineage>
        <taxon>Eukaryota</taxon>
        <taxon>Viridiplantae</taxon>
        <taxon>Streptophyta</taxon>
        <taxon>Embryophyta</taxon>
        <taxon>Tracheophyta</taxon>
        <taxon>Spermatophyta</taxon>
        <taxon>Magnoliopsida</taxon>
        <taxon>eudicotyledons</taxon>
        <taxon>Gunneridae</taxon>
        <taxon>Pentapetalae</taxon>
        <taxon>rosids</taxon>
        <taxon>malvids</taxon>
        <taxon>Malvales</taxon>
        <taxon>Malvaceae</taxon>
        <taxon>Malvoideae</taxon>
        <taxon>Gossypium</taxon>
    </lineage>
</organism>
<keyword evidence="3" id="KW-1185">Reference proteome</keyword>
<feature type="region of interest" description="Disordered" evidence="1">
    <location>
        <begin position="55"/>
        <end position="79"/>
    </location>
</feature>
<accession>A0A7J8S3V6</accession>
<proteinExistence type="predicted"/>
<reference evidence="2 3" key="1">
    <citation type="journal article" date="2019" name="Genome Biol. Evol.">
        <title>Insights into the evolution of the New World diploid cottons (Gossypium, subgenus Houzingenia) based on genome sequencing.</title>
        <authorList>
            <person name="Grover C.E."/>
            <person name="Arick M.A. 2nd"/>
            <person name="Thrash A."/>
            <person name="Conover J.L."/>
            <person name="Sanders W.S."/>
            <person name="Peterson D.G."/>
            <person name="Frelichowski J.E."/>
            <person name="Scheffler J.A."/>
            <person name="Scheffler B.E."/>
            <person name="Wendel J.F."/>
        </authorList>
    </citation>
    <scope>NUCLEOTIDE SEQUENCE [LARGE SCALE GENOMIC DNA]</scope>
    <source>
        <strain evidence="2">27</strain>
        <tissue evidence="2">Leaf</tissue>
    </source>
</reference>
<dbReference type="EMBL" id="JABFAC010000008">
    <property type="protein sequence ID" value="MBA0620797.1"/>
    <property type="molecule type" value="Genomic_DNA"/>
</dbReference>
<evidence type="ECO:0000256" key="1">
    <source>
        <dbReference type="SAM" id="MobiDB-lite"/>
    </source>
</evidence>
<comment type="caution">
    <text evidence="2">The sequence shown here is derived from an EMBL/GenBank/DDBJ whole genome shotgun (WGS) entry which is preliminary data.</text>
</comment>
<gene>
    <name evidence="2" type="ORF">Godav_006471</name>
</gene>
<dbReference type="AlphaFoldDB" id="A0A7J8S3V6"/>
<protein>
    <submittedName>
        <fullName evidence="2">Uncharacterized protein</fullName>
    </submittedName>
</protein>
<evidence type="ECO:0000313" key="2">
    <source>
        <dbReference type="EMBL" id="MBA0620797.1"/>
    </source>
</evidence>
<dbReference type="Proteomes" id="UP000593561">
    <property type="component" value="Unassembled WGS sequence"/>
</dbReference>
<feature type="compositionally biased region" description="Polar residues" evidence="1">
    <location>
        <begin position="68"/>
        <end position="79"/>
    </location>
</feature>
<evidence type="ECO:0000313" key="3">
    <source>
        <dbReference type="Proteomes" id="UP000593561"/>
    </source>
</evidence>